<evidence type="ECO:0000256" key="5">
    <source>
        <dbReference type="ARBA" id="ARBA00022679"/>
    </source>
</evidence>
<protein>
    <submittedName>
        <fullName evidence="16">Beta-glucoside-specific PTS transporter subunit IIABC</fullName>
        <ecNumber evidence="16">2.7.1.-</ecNumber>
    </submittedName>
</protein>
<feature type="transmembrane region" description="Helical" evidence="12">
    <location>
        <begin position="172"/>
        <end position="195"/>
    </location>
</feature>
<feature type="active site" description="Phosphocysteine intermediate; for EIIB activity" evidence="11">
    <location>
        <position position="28"/>
    </location>
</feature>
<gene>
    <name evidence="16" type="ORF">WCV66_24425</name>
</gene>
<dbReference type="EC" id="2.7.1.-" evidence="16"/>
<dbReference type="SUPFAM" id="SSF51261">
    <property type="entry name" value="Duplicated hybrid motif"/>
    <property type="match status" value="1"/>
</dbReference>
<organism evidence="16 17">
    <name type="scientific">Metabacillus rhizosphaerae</name>
    <dbReference type="NCBI Taxonomy" id="3117747"/>
    <lineage>
        <taxon>Bacteria</taxon>
        <taxon>Bacillati</taxon>
        <taxon>Bacillota</taxon>
        <taxon>Bacilli</taxon>
        <taxon>Bacillales</taxon>
        <taxon>Bacillaceae</taxon>
        <taxon>Metabacillus</taxon>
    </lineage>
</organism>
<keyword evidence="4" id="KW-0762">Sugar transport</keyword>
<dbReference type="PROSITE" id="PS00371">
    <property type="entry name" value="PTS_EIIA_TYPE_1_HIS"/>
    <property type="match status" value="1"/>
</dbReference>
<evidence type="ECO:0000259" key="13">
    <source>
        <dbReference type="PROSITE" id="PS51093"/>
    </source>
</evidence>
<dbReference type="EMBL" id="CP147403">
    <property type="protein sequence ID" value="WXB88314.1"/>
    <property type="molecule type" value="Genomic_DNA"/>
</dbReference>
<dbReference type="InterPro" id="IPR018113">
    <property type="entry name" value="PTrfase_EIIB_Cys"/>
</dbReference>
<dbReference type="Gene3D" id="2.70.70.10">
    <property type="entry name" value="Glucose Permease (Domain IIA)"/>
    <property type="match status" value="1"/>
</dbReference>
<feature type="transmembrane region" description="Helical" evidence="12">
    <location>
        <begin position="113"/>
        <end position="133"/>
    </location>
</feature>
<keyword evidence="7 12" id="KW-0812">Transmembrane</keyword>
<evidence type="ECO:0000256" key="2">
    <source>
        <dbReference type="ARBA" id="ARBA00022448"/>
    </source>
</evidence>
<dbReference type="NCBIfam" id="TIGR00830">
    <property type="entry name" value="PTBA"/>
    <property type="match status" value="1"/>
</dbReference>
<dbReference type="Pfam" id="PF00358">
    <property type="entry name" value="PTS_EIIA_1"/>
    <property type="match status" value="1"/>
</dbReference>
<dbReference type="Proteomes" id="UP001368328">
    <property type="component" value="Chromosome"/>
</dbReference>
<keyword evidence="5 16" id="KW-0808">Transferase</keyword>
<evidence type="ECO:0000256" key="8">
    <source>
        <dbReference type="ARBA" id="ARBA00022777"/>
    </source>
</evidence>
<evidence type="ECO:0000259" key="14">
    <source>
        <dbReference type="PROSITE" id="PS51098"/>
    </source>
</evidence>
<evidence type="ECO:0000256" key="1">
    <source>
        <dbReference type="ARBA" id="ARBA00004651"/>
    </source>
</evidence>
<keyword evidence="10 12" id="KW-0472">Membrane</keyword>
<dbReference type="Pfam" id="PF02378">
    <property type="entry name" value="PTS_EIIC"/>
    <property type="match status" value="1"/>
</dbReference>
<feature type="domain" description="PTS EIIB type-1" evidence="14">
    <location>
        <begin position="6"/>
        <end position="88"/>
    </location>
</feature>
<evidence type="ECO:0000256" key="4">
    <source>
        <dbReference type="ARBA" id="ARBA00022597"/>
    </source>
</evidence>
<dbReference type="Pfam" id="PF00367">
    <property type="entry name" value="PTS_EIIB"/>
    <property type="match status" value="1"/>
</dbReference>
<dbReference type="CDD" id="cd00212">
    <property type="entry name" value="PTS_IIB_glc"/>
    <property type="match status" value="1"/>
</dbReference>
<proteinExistence type="predicted"/>
<dbReference type="RefSeq" id="WP_338787205.1">
    <property type="nucleotide sequence ID" value="NZ_CP147403.1"/>
</dbReference>
<dbReference type="PANTHER" id="PTHR30175">
    <property type="entry name" value="PHOSPHOTRANSFERASE SYSTEM TRANSPORT PROTEIN"/>
    <property type="match status" value="1"/>
</dbReference>
<keyword evidence="2" id="KW-0813">Transport</keyword>
<evidence type="ECO:0000256" key="9">
    <source>
        <dbReference type="ARBA" id="ARBA00022989"/>
    </source>
</evidence>
<evidence type="ECO:0000313" key="16">
    <source>
        <dbReference type="EMBL" id="WXB88314.1"/>
    </source>
</evidence>
<feature type="domain" description="PTS EIIC type-1" evidence="15">
    <location>
        <begin position="104"/>
        <end position="461"/>
    </location>
</feature>
<feature type="transmembrane region" description="Helical" evidence="12">
    <location>
        <begin position="281"/>
        <end position="302"/>
    </location>
</feature>
<dbReference type="PROSITE" id="PS01035">
    <property type="entry name" value="PTS_EIIB_TYPE_1_CYS"/>
    <property type="match status" value="1"/>
</dbReference>
<evidence type="ECO:0000256" key="6">
    <source>
        <dbReference type="ARBA" id="ARBA00022683"/>
    </source>
</evidence>
<feature type="transmembrane region" description="Helical" evidence="12">
    <location>
        <begin position="239"/>
        <end position="260"/>
    </location>
</feature>
<evidence type="ECO:0000256" key="7">
    <source>
        <dbReference type="ARBA" id="ARBA00022692"/>
    </source>
</evidence>
<feature type="transmembrane region" description="Helical" evidence="12">
    <location>
        <begin position="381"/>
        <end position="401"/>
    </location>
</feature>
<dbReference type="Gene3D" id="3.30.1360.60">
    <property type="entry name" value="Glucose permease domain IIB"/>
    <property type="match status" value="1"/>
</dbReference>
<dbReference type="NCBIfam" id="TIGR01995">
    <property type="entry name" value="PTS-II-ABC-beta"/>
    <property type="match status" value="1"/>
</dbReference>
<accession>A0ABZ2MSF0</accession>
<feature type="domain" description="PTS EIIA type-1" evidence="13">
    <location>
        <begin position="487"/>
        <end position="591"/>
    </location>
</feature>
<sequence>MSKKYEQLAKLIADRVGGSENVSTLAHCQTRLRFVLFDNKKADKEGLKSLEGVANVIESGGQFQVVIGTHVEEVYEEVTKFVSPNLDEQLVPKDNRNVLNKLIDFISGTFSPVIPAISGAGMVKALLALLVLFDLVSNDSQTYYVINFMADSVFYFLPVFLAYSAATKLKCSPYLAVALAGILLHPNFSALVVAGDAVTVFGIPMRLVAYGTSVIPILLIVAVQRYIEGFFKKIIPNAVKIVFVPMFTIFITGLLALLIIGPIGSYAGEYLAMGFEFMQEYGAWIAPTLIGAFLPIMVMFGLHHGIAPLGVMQLTAFGYEGIFGPGAIVSNIAMGVAILMVSIRTKSKKSKQLASANGITALMGITEPGLYSIALPKKYPLIAAIIGGGIGGLYAGITHTVRYTTGTSGLPAIPLYIGEDIGNLINILIALVITAVITCVLAYFLSFKFEKNEEESIESEKKELILENTIIRNPIEGQVFPISEVKDEAFASEALGKGFAIEPSEGRVVAPFDGKVVTIFPSKHAIGLVSDTGVEVLIHVGINTVELNGKYFEAFVEAEQPIKKGQLLLTFDLEKIKEAGYVTQVPIVVTNTPQYSKFETLIEGQTQKEKAVFSVSV</sequence>
<evidence type="ECO:0000259" key="15">
    <source>
        <dbReference type="PROSITE" id="PS51103"/>
    </source>
</evidence>
<dbReference type="InterPro" id="IPR036878">
    <property type="entry name" value="Glu_permease_IIB"/>
</dbReference>
<dbReference type="InterPro" id="IPR050558">
    <property type="entry name" value="PTS_Sugar-Specific_Components"/>
</dbReference>
<reference evidence="16 17" key="1">
    <citation type="submission" date="2024-02" db="EMBL/GenBank/DDBJ databases">
        <title>Seven novel Bacillus-like species.</title>
        <authorList>
            <person name="Liu G."/>
        </authorList>
    </citation>
    <scope>NUCLEOTIDE SEQUENCE [LARGE SCALE GENOMIC DNA]</scope>
    <source>
        <strain evidence="16 17">FJAT-53654</strain>
    </source>
</reference>
<feature type="transmembrane region" description="Helical" evidence="12">
    <location>
        <begin position="145"/>
        <end position="166"/>
    </location>
</feature>
<dbReference type="PANTHER" id="PTHR30175:SF1">
    <property type="entry name" value="PTS SYSTEM ARBUTIN-, CELLOBIOSE-, AND SALICIN-SPECIFIC EIIBC COMPONENT-RELATED"/>
    <property type="match status" value="1"/>
</dbReference>
<dbReference type="InterPro" id="IPR011055">
    <property type="entry name" value="Dup_hybrid_motif"/>
</dbReference>
<name>A0ABZ2MSF0_9BACI</name>
<comment type="subcellular location">
    <subcellularLocation>
        <location evidence="1">Cell membrane</location>
        <topology evidence="1">Multi-pass membrane protein</topology>
    </subcellularLocation>
</comment>
<keyword evidence="17" id="KW-1185">Reference proteome</keyword>
<evidence type="ECO:0000313" key="17">
    <source>
        <dbReference type="Proteomes" id="UP001368328"/>
    </source>
</evidence>
<dbReference type="InterPro" id="IPR013013">
    <property type="entry name" value="PTS_EIIC_1"/>
</dbReference>
<feature type="transmembrane region" description="Helical" evidence="12">
    <location>
        <begin position="322"/>
        <end position="343"/>
    </location>
</feature>
<evidence type="ECO:0000256" key="10">
    <source>
        <dbReference type="ARBA" id="ARBA00023136"/>
    </source>
</evidence>
<evidence type="ECO:0000256" key="11">
    <source>
        <dbReference type="PROSITE-ProRule" id="PRU00421"/>
    </source>
</evidence>
<keyword evidence="8" id="KW-0418">Kinase</keyword>
<dbReference type="InterPro" id="IPR003352">
    <property type="entry name" value="PTS_EIIC"/>
</dbReference>
<dbReference type="InterPro" id="IPR011297">
    <property type="entry name" value="PTS_IIABC_b_glu"/>
</dbReference>
<dbReference type="PROSITE" id="PS51093">
    <property type="entry name" value="PTS_EIIA_TYPE_1"/>
    <property type="match status" value="1"/>
</dbReference>
<dbReference type="InterPro" id="IPR001127">
    <property type="entry name" value="PTS_EIIA_1_perm"/>
</dbReference>
<dbReference type="InterPro" id="IPR001996">
    <property type="entry name" value="PTS_IIB_1"/>
</dbReference>
<keyword evidence="3" id="KW-1003">Cell membrane</keyword>
<feature type="transmembrane region" description="Helical" evidence="12">
    <location>
        <begin position="207"/>
        <end position="227"/>
    </location>
</feature>
<dbReference type="PROSITE" id="PS51103">
    <property type="entry name" value="PTS_EIIC_TYPE_1"/>
    <property type="match status" value="1"/>
</dbReference>
<dbReference type="GO" id="GO:0016740">
    <property type="term" value="F:transferase activity"/>
    <property type="evidence" value="ECO:0007669"/>
    <property type="project" value="UniProtKB-KW"/>
</dbReference>
<evidence type="ECO:0000256" key="12">
    <source>
        <dbReference type="SAM" id="Phobius"/>
    </source>
</evidence>
<evidence type="ECO:0000256" key="3">
    <source>
        <dbReference type="ARBA" id="ARBA00022475"/>
    </source>
</evidence>
<keyword evidence="6" id="KW-0598">Phosphotransferase system</keyword>
<dbReference type="PROSITE" id="PS51098">
    <property type="entry name" value="PTS_EIIB_TYPE_1"/>
    <property type="match status" value="1"/>
</dbReference>
<feature type="transmembrane region" description="Helical" evidence="12">
    <location>
        <begin position="421"/>
        <end position="445"/>
    </location>
</feature>
<dbReference type="SUPFAM" id="SSF55604">
    <property type="entry name" value="Glucose permease domain IIB"/>
    <property type="match status" value="1"/>
</dbReference>
<keyword evidence="9 12" id="KW-1133">Transmembrane helix</keyword>